<dbReference type="EMBL" id="CAJVPJ010000127">
    <property type="protein sequence ID" value="CAG8482353.1"/>
    <property type="molecule type" value="Genomic_DNA"/>
</dbReference>
<evidence type="ECO:0000256" key="10">
    <source>
        <dbReference type="ARBA" id="ARBA00022759"/>
    </source>
</evidence>
<keyword evidence="14 20" id="KW-0694">RNA-binding</keyword>
<dbReference type="GO" id="GO:0006309">
    <property type="term" value="P:apoptotic DNA fragmentation"/>
    <property type="evidence" value="ECO:0007669"/>
    <property type="project" value="TreeGrafter"/>
</dbReference>
<evidence type="ECO:0000313" key="24">
    <source>
        <dbReference type="Proteomes" id="UP000789572"/>
    </source>
</evidence>
<dbReference type="InterPro" id="IPR008111">
    <property type="entry name" value="RNA-bd_8"/>
</dbReference>
<dbReference type="OrthoDB" id="5418055at2759"/>
<dbReference type="InterPro" id="IPR018524">
    <property type="entry name" value="DNA/RNA_endonuclease_AS"/>
</dbReference>
<evidence type="ECO:0000256" key="9">
    <source>
        <dbReference type="ARBA" id="ARBA00022723"/>
    </source>
</evidence>
<dbReference type="PANTHER" id="PTHR13966:SF5">
    <property type="entry name" value="ENDONUCLEASE G, MITOCHONDRIAL"/>
    <property type="match status" value="1"/>
</dbReference>
<evidence type="ECO:0000256" key="18">
    <source>
        <dbReference type="PIRSR" id="PIRSR640255-1"/>
    </source>
</evidence>
<keyword evidence="8" id="KW-0540">Nuclease</keyword>
<dbReference type="InterPro" id="IPR040255">
    <property type="entry name" value="Non-specific_endonuclease"/>
</dbReference>
<dbReference type="SUPFAM" id="SSF54928">
    <property type="entry name" value="RNA-binding domain, RBD"/>
    <property type="match status" value="1"/>
</dbReference>
<proteinExistence type="inferred from homology"/>
<reference evidence="23" key="1">
    <citation type="submission" date="2021-06" db="EMBL/GenBank/DDBJ databases">
        <authorList>
            <person name="Kallberg Y."/>
            <person name="Tangrot J."/>
            <person name="Rosling A."/>
        </authorList>
    </citation>
    <scope>NUCLEOTIDE SEQUENCE</scope>
    <source>
        <strain evidence="23">IA702</strain>
    </source>
</reference>
<evidence type="ECO:0000256" key="2">
    <source>
        <dbReference type="ARBA" id="ARBA00004123"/>
    </source>
</evidence>
<evidence type="ECO:0000256" key="8">
    <source>
        <dbReference type="ARBA" id="ARBA00022722"/>
    </source>
</evidence>
<evidence type="ECO:0000256" key="1">
    <source>
        <dbReference type="ARBA" id="ARBA00001946"/>
    </source>
</evidence>
<dbReference type="GO" id="GO:0006417">
    <property type="term" value="P:regulation of translation"/>
    <property type="evidence" value="ECO:0007669"/>
    <property type="project" value="UniProtKB-KW"/>
</dbReference>
<dbReference type="InterPro" id="IPR044929">
    <property type="entry name" value="DNA/RNA_non-sp_Endonuclease_sf"/>
</dbReference>
<dbReference type="Gene3D" id="3.40.570.10">
    <property type="entry name" value="Extracellular Endonuclease, subunit A"/>
    <property type="match status" value="1"/>
</dbReference>
<dbReference type="FunFam" id="3.30.70.330:FF:000525">
    <property type="entry name" value="RNA-binding protein 8A"/>
    <property type="match status" value="1"/>
</dbReference>
<keyword evidence="6" id="KW-0963">Cytoplasm</keyword>
<evidence type="ECO:0000313" key="23">
    <source>
        <dbReference type="EMBL" id="CAG8482353.1"/>
    </source>
</evidence>
<dbReference type="Pfam" id="PF00076">
    <property type="entry name" value="RRM_1"/>
    <property type="match status" value="1"/>
</dbReference>
<keyword evidence="9 19" id="KW-0479">Metal-binding</keyword>
<evidence type="ECO:0000256" key="14">
    <source>
        <dbReference type="ARBA" id="ARBA00022884"/>
    </source>
</evidence>
<feature type="binding site" evidence="19">
    <location>
        <position position="382"/>
    </location>
    <ligand>
        <name>Mg(2+)</name>
        <dbReference type="ChEBI" id="CHEBI:18420"/>
        <note>catalytic</note>
    </ligand>
</feature>
<dbReference type="InterPro" id="IPR033744">
    <property type="entry name" value="RRM_RBM8"/>
</dbReference>
<evidence type="ECO:0000256" key="16">
    <source>
        <dbReference type="ARBA" id="ARBA00023242"/>
    </source>
</evidence>
<evidence type="ECO:0000256" key="13">
    <source>
        <dbReference type="ARBA" id="ARBA00022845"/>
    </source>
</evidence>
<comment type="similarity">
    <text evidence="4">Belongs to the DNA/RNA non-specific endonuclease family.</text>
</comment>
<dbReference type="AlphaFoldDB" id="A0A9N8WDU6"/>
<keyword evidence="15" id="KW-0508">mRNA splicing</keyword>
<evidence type="ECO:0000256" key="17">
    <source>
        <dbReference type="ARBA" id="ARBA00077711"/>
    </source>
</evidence>
<dbReference type="GO" id="GO:0004521">
    <property type="term" value="F:RNA endonuclease activity"/>
    <property type="evidence" value="ECO:0007669"/>
    <property type="project" value="TreeGrafter"/>
</dbReference>
<feature type="domain" description="RRM" evidence="22">
    <location>
        <begin position="75"/>
        <end position="153"/>
    </location>
</feature>
<dbReference type="InterPro" id="IPR035979">
    <property type="entry name" value="RBD_domain_sf"/>
</dbReference>
<keyword evidence="5" id="KW-0813">Transport</keyword>
<dbReference type="CDD" id="cd00091">
    <property type="entry name" value="NUC"/>
    <property type="match status" value="1"/>
</dbReference>
<dbReference type="InterPro" id="IPR044925">
    <property type="entry name" value="His-Me_finger_sf"/>
</dbReference>
<dbReference type="Pfam" id="PF01223">
    <property type="entry name" value="Endonuclease_NS"/>
    <property type="match status" value="1"/>
</dbReference>
<dbReference type="Gene3D" id="3.30.70.330">
    <property type="match status" value="1"/>
</dbReference>
<evidence type="ECO:0000256" key="12">
    <source>
        <dbReference type="ARBA" id="ARBA00022842"/>
    </source>
</evidence>
<dbReference type="SMART" id="SM00477">
    <property type="entry name" value="NUC"/>
    <property type="match status" value="1"/>
</dbReference>
<dbReference type="PANTHER" id="PTHR13966">
    <property type="entry name" value="ENDONUCLEASE RELATED"/>
    <property type="match status" value="1"/>
</dbReference>
<evidence type="ECO:0000256" key="3">
    <source>
        <dbReference type="ARBA" id="ARBA00004496"/>
    </source>
</evidence>
<evidence type="ECO:0000256" key="6">
    <source>
        <dbReference type="ARBA" id="ARBA00022490"/>
    </source>
</evidence>
<gene>
    <name evidence="23" type="ORF">POCULU_LOCUS1620</name>
</gene>
<keyword evidence="13" id="KW-0810">Translation regulation</keyword>
<dbReference type="PROSITE" id="PS01070">
    <property type="entry name" value="NUCLEASE_NON_SPEC"/>
    <property type="match status" value="1"/>
</dbReference>
<dbReference type="GO" id="GO:0046872">
    <property type="term" value="F:metal ion binding"/>
    <property type="evidence" value="ECO:0007669"/>
    <property type="project" value="UniProtKB-KW"/>
</dbReference>
<dbReference type="SMART" id="SM00360">
    <property type="entry name" value="RRM"/>
    <property type="match status" value="1"/>
</dbReference>
<evidence type="ECO:0000256" key="11">
    <source>
        <dbReference type="ARBA" id="ARBA00022801"/>
    </source>
</evidence>
<dbReference type="InterPro" id="IPR000504">
    <property type="entry name" value="RRM_dom"/>
</dbReference>
<dbReference type="GO" id="GO:0000014">
    <property type="term" value="F:single-stranded DNA endodeoxyribonuclease activity"/>
    <property type="evidence" value="ECO:0007669"/>
    <property type="project" value="TreeGrafter"/>
</dbReference>
<evidence type="ECO:0000259" key="22">
    <source>
        <dbReference type="PROSITE" id="PS50102"/>
    </source>
</evidence>
<keyword evidence="12" id="KW-0460">Magnesium</keyword>
<accession>A0A9N8WDU6</accession>
<dbReference type="InterPro" id="IPR001604">
    <property type="entry name" value="Endo_G_ENPP1-like_dom"/>
</dbReference>
<keyword evidence="7" id="KW-0507">mRNA processing</keyword>
<dbReference type="GO" id="GO:0008380">
    <property type="term" value="P:RNA splicing"/>
    <property type="evidence" value="ECO:0007669"/>
    <property type="project" value="UniProtKB-KW"/>
</dbReference>
<dbReference type="InterPro" id="IPR012677">
    <property type="entry name" value="Nucleotide-bd_a/b_plait_sf"/>
</dbReference>
<dbReference type="SMART" id="SM00892">
    <property type="entry name" value="Endonuclease_NS"/>
    <property type="match status" value="1"/>
</dbReference>
<dbReference type="GO" id="GO:0005634">
    <property type="term" value="C:nucleus"/>
    <property type="evidence" value="ECO:0007669"/>
    <property type="project" value="UniProtKB-SubCell"/>
</dbReference>
<comment type="cofactor">
    <cofactor evidence="1">
        <name>Mg(2+)</name>
        <dbReference type="ChEBI" id="CHEBI:18420"/>
    </cofactor>
</comment>
<keyword evidence="24" id="KW-1185">Reference proteome</keyword>
<protein>
    <recommendedName>
        <fullName evidence="17">RNA-binding protein 8A</fullName>
    </recommendedName>
</protein>
<keyword evidence="11" id="KW-0378">Hydrolase</keyword>
<feature type="compositionally biased region" description="Basic and acidic residues" evidence="21">
    <location>
        <begin position="35"/>
        <end position="54"/>
    </location>
</feature>
<keyword evidence="10" id="KW-0255">Endonuclease</keyword>
<evidence type="ECO:0000256" key="7">
    <source>
        <dbReference type="ARBA" id="ARBA00022664"/>
    </source>
</evidence>
<dbReference type="SUPFAM" id="SSF54060">
    <property type="entry name" value="His-Me finger endonucleases"/>
    <property type="match status" value="1"/>
</dbReference>
<dbReference type="Proteomes" id="UP000789572">
    <property type="component" value="Unassembled WGS sequence"/>
</dbReference>
<evidence type="ECO:0000256" key="15">
    <source>
        <dbReference type="ARBA" id="ARBA00023187"/>
    </source>
</evidence>
<feature type="region of interest" description="Disordered" evidence="21">
    <location>
        <begin position="159"/>
        <end position="198"/>
    </location>
</feature>
<dbReference type="GO" id="GO:0006397">
    <property type="term" value="P:mRNA processing"/>
    <property type="evidence" value="ECO:0007669"/>
    <property type="project" value="UniProtKB-KW"/>
</dbReference>
<name>A0A9N8WDU6_9GLOM</name>
<feature type="active site" description="Proton acceptor" evidence="18">
    <location>
        <position position="350"/>
    </location>
</feature>
<evidence type="ECO:0000256" key="5">
    <source>
        <dbReference type="ARBA" id="ARBA00022448"/>
    </source>
</evidence>
<feature type="region of interest" description="Disordered" evidence="21">
    <location>
        <begin position="17"/>
        <end position="66"/>
    </location>
</feature>
<sequence>MTDTYDIEMNSNELDAMIVDEVEPKPAVKRKGRGFKNDSKESRDGVRSSDKYDQFESTTEEDAAAGRAQRSVEGWIVLVVGLHEETTEDEVTDKFADFGEIKNLHLNLDRRTGFVKGYALVEYETYKEAKNAIDNVNGSKFLGQTLHCDFAFIRPPLGSGEKDRERSNVRNRFSRRRGRSASPPKRNSPALVSVDPRRTHTFKRRRSTLETTSMLRRNVERALVLLGGTTLGIFGYDQYQKSKLTSVALPPPTATPVTVSPKLRKVAEDILAYGHPGPVNDAIFRSGYVGTYSRQLRNPIWIAEHLTATTLKQEEGVDRSKSIFQEDPAIPYKFRAKLTDYFRSGYDRGHMAPAADVKFSQDALSETFYLTNIAPQVGEGFNRAYWAHLEEFCRRLIKNEGFTDVYVYTGPLYLPQEENGKKYVKYEVIGASGVAVPTSFFKVILAKRSENTLAMGAFVLPNEPIPDDIPLEQYVVAVEDVERMSGLTFFDKVDKNAVVPLCSATKCVLVPNPKWVQSRINNKETRMIK</sequence>
<dbReference type="InterPro" id="IPR020821">
    <property type="entry name" value="ENPP1-3/EXOG-like_nuc-like"/>
</dbReference>
<organism evidence="23 24">
    <name type="scientific">Paraglomus occultum</name>
    <dbReference type="NCBI Taxonomy" id="144539"/>
    <lineage>
        <taxon>Eukaryota</taxon>
        <taxon>Fungi</taxon>
        <taxon>Fungi incertae sedis</taxon>
        <taxon>Mucoromycota</taxon>
        <taxon>Glomeromycotina</taxon>
        <taxon>Glomeromycetes</taxon>
        <taxon>Paraglomerales</taxon>
        <taxon>Paraglomeraceae</taxon>
        <taxon>Paraglomus</taxon>
    </lineage>
</organism>
<keyword evidence="16" id="KW-0539">Nucleus</keyword>
<dbReference type="CDD" id="cd12324">
    <property type="entry name" value="RRM_RBM8"/>
    <property type="match status" value="1"/>
</dbReference>
<evidence type="ECO:0000256" key="21">
    <source>
        <dbReference type="SAM" id="MobiDB-lite"/>
    </source>
</evidence>
<dbReference type="PRINTS" id="PR01738">
    <property type="entry name" value="RNABINDINGM8"/>
</dbReference>
<comment type="caution">
    <text evidence="23">The sequence shown here is derived from an EMBL/GenBank/DDBJ whole genome shotgun (WGS) entry which is preliminary data.</text>
</comment>
<comment type="subcellular location">
    <subcellularLocation>
        <location evidence="3">Cytoplasm</location>
    </subcellularLocation>
    <subcellularLocation>
        <location evidence="2">Nucleus</location>
    </subcellularLocation>
</comment>
<evidence type="ECO:0000256" key="4">
    <source>
        <dbReference type="ARBA" id="ARBA00010052"/>
    </source>
</evidence>
<evidence type="ECO:0000256" key="19">
    <source>
        <dbReference type="PIRSR" id="PIRSR640255-2"/>
    </source>
</evidence>
<dbReference type="PROSITE" id="PS50102">
    <property type="entry name" value="RRM"/>
    <property type="match status" value="1"/>
</dbReference>
<dbReference type="GO" id="GO:0003729">
    <property type="term" value="F:mRNA binding"/>
    <property type="evidence" value="ECO:0007669"/>
    <property type="project" value="InterPro"/>
</dbReference>
<dbReference type="GO" id="GO:0005743">
    <property type="term" value="C:mitochondrial inner membrane"/>
    <property type="evidence" value="ECO:0007669"/>
    <property type="project" value="TreeGrafter"/>
</dbReference>
<evidence type="ECO:0000256" key="20">
    <source>
        <dbReference type="PROSITE-ProRule" id="PRU00176"/>
    </source>
</evidence>